<organism evidence="2 3">
    <name type="scientific">Austropuccinia psidii MF-1</name>
    <dbReference type="NCBI Taxonomy" id="1389203"/>
    <lineage>
        <taxon>Eukaryota</taxon>
        <taxon>Fungi</taxon>
        <taxon>Dikarya</taxon>
        <taxon>Basidiomycota</taxon>
        <taxon>Pucciniomycotina</taxon>
        <taxon>Pucciniomycetes</taxon>
        <taxon>Pucciniales</taxon>
        <taxon>Sphaerophragmiaceae</taxon>
        <taxon>Austropuccinia</taxon>
    </lineage>
</organism>
<dbReference type="AlphaFoldDB" id="A0A9Q3K471"/>
<evidence type="ECO:0000256" key="1">
    <source>
        <dbReference type="SAM" id="MobiDB-lite"/>
    </source>
</evidence>
<accession>A0A9Q3K471</accession>
<evidence type="ECO:0000313" key="3">
    <source>
        <dbReference type="Proteomes" id="UP000765509"/>
    </source>
</evidence>
<proteinExistence type="predicted"/>
<protein>
    <submittedName>
        <fullName evidence="2">Uncharacterized protein</fullName>
    </submittedName>
</protein>
<feature type="region of interest" description="Disordered" evidence="1">
    <location>
        <begin position="54"/>
        <end position="135"/>
    </location>
</feature>
<feature type="compositionally biased region" description="Polar residues" evidence="1">
    <location>
        <begin position="61"/>
        <end position="105"/>
    </location>
</feature>
<name>A0A9Q3K471_9BASI</name>
<reference evidence="2" key="1">
    <citation type="submission" date="2021-03" db="EMBL/GenBank/DDBJ databases">
        <title>Draft genome sequence of rust myrtle Austropuccinia psidii MF-1, a brazilian biotype.</title>
        <authorList>
            <person name="Quecine M.C."/>
            <person name="Pachon D.M.R."/>
            <person name="Bonatelli M.L."/>
            <person name="Correr F.H."/>
            <person name="Franceschini L.M."/>
            <person name="Leite T.F."/>
            <person name="Margarido G.R.A."/>
            <person name="Almeida C.A."/>
            <person name="Ferrarezi J.A."/>
            <person name="Labate C.A."/>
        </authorList>
    </citation>
    <scope>NUCLEOTIDE SEQUENCE</scope>
    <source>
        <strain evidence="2">MF-1</strain>
    </source>
</reference>
<dbReference type="EMBL" id="AVOT02093193">
    <property type="protein sequence ID" value="MBW0573972.1"/>
    <property type="molecule type" value="Genomic_DNA"/>
</dbReference>
<dbReference type="Proteomes" id="UP000765509">
    <property type="component" value="Unassembled WGS sequence"/>
</dbReference>
<keyword evidence="3" id="KW-1185">Reference proteome</keyword>
<gene>
    <name evidence="2" type="ORF">O181_113687</name>
</gene>
<sequence>MHCSTKSTISLQICQKLHEVLTDCEKIPGPSQHLQVTQWMASIYGKEKHYAFNSRMEEKQPSTTQESTKNAPSSQQQQLQCEKSATRSEQGQRQGTSHKTLQPGLNNAKDSEGCHGKFISDGQKNDRISEKGGSQTKISEMISDILDSIPNFYIAINDVKSHISDKNSSICNNLKTKNLGLSHINETLMCFEKVLRTIMTSNSYN</sequence>
<comment type="caution">
    <text evidence="2">The sequence shown here is derived from an EMBL/GenBank/DDBJ whole genome shotgun (WGS) entry which is preliminary data.</text>
</comment>
<evidence type="ECO:0000313" key="2">
    <source>
        <dbReference type="EMBL" id="MBW0573972.1"/>
    </source>
</evidence>